<keyword evidence="3" id="KW-1185">Reference proteome</keyword>
<sequence length="333" mass="38945">MDVYIYTKFWAQSKYIFISKSYSSLMAGLPYISVIITAHSRRKYLLNAIKSAVNQTLDKEYYEIIVVKNFNDDLVDDFINKNHIKSIFMNGTIGEFLYSGVTNSLGQVISFLDDDDMFFDNKLEFIYKKFKGQNIAYYHNDHITINENGEPIRDNKIDNIIFNLSSISVMKNVINTENLIRITSNTDDFMYLSALESHKIALKGKERLTQYRFHHSTSVIITDDIKKFIQLKLEFLDTKLNQFKSFRNMFTSEETLSLIDSTITYLEMDMYIFGVKQKAGHIFRIFKNTPESFSQLFRLFTAYILVRLYSKSRNIILGQLWDAYKKSIENGSA</sequence>
<dbReference type="PANTHER" id="PTHR22916">
    <property type="entry name" value="GLYCOSYLTRANSFERASE"/>
    <property type="match status" value="1"/>
</dbReference>
<dbReference type="SUPFAM" id="SSF53448">
    <property type="entry name" value="Nucleotide-diphospho-sugar transferases"/>
    <property type="match status" value="1"/>
</dbReference>
<dbReference type="Proteomes" id="UP000192050">
    <property type="component" value="Chromosome"/>
</dbReference>
<dbReference type="Pfam" id="PF00535">
    <property type="entry name" value="Glycos_transf_2"/>
    <property type="match status" value="1"/>
</dbReference>
<evidence type="ECO:0000259" key="1">
    <source>
        <dbReference type="Pfam" id="PF00535"/>
    </source>
</evidence>
<evidence type="ECO:0000313" key="3">
    <source>
        <dbReference type="Proteomes" id="UP000192050"/>
    </source>
</evidence>
<name>A0A1V0N3S6_9ARCH</name>
<dbReference type="Gene3D" id="3.90.550.10">
    <property type="entry name" value="Spore Coat Polysaccharide Biosynthesis Protein SpsA, Chain A"/>
    <property type="match status" value="1"/>
</dbReference>
<evidence type="ECO:0000313" key="2">
    <source>
        <dbReference type="EMBL" id="ARD84798.1"/>
    </source>
</evidence>
<dbReference type="AlphaFoldDB" id="A0A1V0N3S6"/>
<dbReference type="InterPro" id="IPR029044">
    <property type="entry name" value="Nucleotide-diphossugar_trans"/>
</dbReference>
<dbReference type="KEGG" id="fai:FAD_0906"/>
<dbReference type="STRING" id="74969.FAD_0906"/>
<protein>
    <recommendedName>
        <fullName evidence="1">Glycosyltransferase 2-like domain-containing protein</fullName>
    </recommendedName>
</protein>
<accession>A0A1V0N3S6</accession>
<proteinExistence type="predicted"/>
<dbReference type="PANTHER" id="PTHR22916:SF3">
    <property type="entry name" value="UDP-GLCNAC:BETAGAL BETA-1,3-N-ACETYLGLUCOSAMINYLTRANSFERASE-LIKE PROTEIN 1"/>
    <property type="match status" value="1"/>
</dbReference>
<feature type="domain" description="Glycosyltransferase 2-like" evidence="1">
    <location>
        <begin position="33"/>
        <end position="154"/>
    </location>
</feature>
<organism evidence="2 3">
    <name type="scientific">Ferroplasma acidiphilum</name>
    <dbReference type="NCBI Taxonomy" id="74969"/>
    <lineage>
        <taxon>Archaea</taxon>
        <taxon>Methanobacteriati</taxon>
        <taxon>Thermoplasmatota</taxon>
        <taxon>Thermoplasmata</taxon>
        <taxon>Thermoplasmatales</taxon>
        <taxon>Ferroplasmaceae</taxon>
        <taxon>Ferroplasma</taxon>
    </lineage>
</organism>
<dbReference type="GO" id="GO:0016758">
    <property type="term" value="F:hexosyltransferase activity"/>
    <property type="evidence" value="ECO:0007669"/>
    <property type="project" value="UniProtKB-ARBA"/>
</dbReference>
<gene>
    <name evidence="2" type="ORF">FAD_0906</name>
</gene>
<dbReference type="EMBL" id="CP015363">
    <property type="protein sequence ID" value="ARD84798.1"/>
    <property type="molecule type" value="Genomic_DNA"/>
</dbReference>
<reference evidence="2 3" key="1">
    <citation type="submission" date="2011-10" db="EMBL/GenBank/DDBJ databases">
        <title>Metabolic and evolutionary patterns in the extreme acidophile Ferroplasma acidiphilum.</title>
        <authorList>
            <person name="Golyshina O.V."/>
            <person name="Kozyavkin S.A."/>
            <person name="Tatusov R.L."/>
            <person name="Slesarev A.I."/>
            <person name="Golyshin P.N."/>
        </authorList>
    </citation>
    <scope>NUCLEOTIDE SEQUENCE [LARGE SCALE GENOMIC DNA]</scope>
    <source>
        <strain evidence="3">Y</strain>
    </source>
</reference>
<dbReference type="InterPro" id="IPR001173">
    <property type="entry name" value="Glyco_trans_2-like"/>
</dbReference>